<dbReference type="OrthoDB" id="5976022at2759"/>
<dbReference type="VEuPathDB" id="PlasmoDB:PGAL8A_00316000"/>
<dbReference type="Gene3D" id="3.60.21.10">
    <property type="match status" value="1"/>
</dbReference>
<sequence length="294" mass="34417">MFIYFLIVLFDTFYICDMNFSNFKWTHDLFSISDLHGDMDSFIKILLNEQIIDKDNNILKENVLIVITGDILDPNYDDINIVFFIEGFNEKGKDKNSSILLILGNHEVKNLCLDFNKKKKDSNKYNSRNKLFKKNEKIYNYLIKNPFVVKVNDIIFSHAGVLPFYSSYGINFINEEGKKEIENNCELLKEKKKKKEELCICCEYGPTLNRYYSYISNNIFKKSKVCSTLIKSLKLLKSNKMVIGHTVQKNKKVNSFCEGKLLLADTAISKWKKGVISYVQYFKNGTYNVKYIER</sequence>
<reference evidence="3" key="1">
    <citation type="submission" date="2015-04" db="EMBL/GenBank/DDBJ databases">
        <authorList>
            <consortium name="Pathogen Informatics"/>
        </authorList>
    </citation>
    <scope>NUCLEOTIDE SEQUENCE [LARGE SCALE GENOMIC DNA]</scope>
    <source>
        <strain evidence="3">8A</strain>
    </source>
</reference>
<dbReference type="RefSeq" id="XP_028528755.1">
    <property type="nucleotide sequence ID" value="XM_028672175.1"/>
</dbReference>
<proteinExistence type="predicted"/>
<dbReference type="InterPro" id="IPR004843">
    <property type="entry name" value="Calcineurin-like_PHP"/>
</dbReference>
<comment type="caution">
    <text evidence="3">The sequence shown here is derived from an EMBL/GenBank/DDBJ whole genome shotgun (WGS) entry which is preliminary data.</text>
</comment>
<feature type="chain" id="PRO_5012181806" evidence="1">
    <location>
        <begin position="19"/>
        <end position="294"/>
    </location>
</feature>
<dbReference type="GO" id="GO:0016787">
    <property type="term" value="F:hydrolase activity"/>
    <property type="evidence" value="ECO:0007669"/>
    <property type="project" value="InterPro"/>
</dbReference>
<organism evidence="3 4">
    <name type="scientific">Plasmodium gallinaceum</name>
    <dbReference type="NCBI Taxonomy" id="5849"/>
    <lineage>
        <taxon>Eukaryota</taxon>
        <taxon>Sar</taxon>
        <taxon>Alveolata</taxon>
        <taxon>Apicomplexa</taxon>
        <taxon>Aconoidasida</taxon>
        <taxon>Haemosporida</taxon>
        <taxon>Plasmodiidae</taxon>
        <taxon>Plasmodium</taxon>
        <taxon>Plasmodium (Haemamoeba)</taxon>
    </lineage>
</organism>
<feature type="domain" description="Calcineurin-like phosphoesterase" evidence="2">
    <location>
        <begin position="32"/>
        <end position="246"/>
    </location>
</feature>
<feature type="signal peptide" evidence="1">
    <location>
        <begin position="1"/>
        <end position="18"/>
    </location>
</feature>
<keyword evidence="4" id="KW-1185">Reference proteome</keyword>
<protein>
    <submittedName>
        <fullName evidence="3">Shewanella-like protein phosphatase 2, putative</fullName>
    </submittedName>
</protein>
<accession>A0A1J1GUM7</accession>
<evidence type="ECO:0000313" key="3">
    <source>
        <dbReference type="EMBL" id="CRG95947.1"/>
    </source>
</evidence>
<gene>
    <name evidence="3" type="primary">SHLP2</name>
    <name evidence="3" type="ORF">PGAL8A_00316000</name>
</gene>
<dbReference type="EMBL" id="CVMV01000045">
    <property type="protein sequence ID" value="CRG95947.1"/>
    <property type="molecule type" value="Genomic_DNA"/>
</dbReference>
<dbReference type="Proteomes" id="UP000220797">
    <property type="component" value="Unassembled WGS sequence"/>
</dbReference>
<dbReference type="Pfam" id="PF00149">
    <property type="entry name" value="Metallophos"/>
    <property type="match status" value="1"/>
</dbReference>
<dbReference type="PANTHER" id="PTHR46546">
    <property type="entry name" value="SHEWANELLA-LIKE PROTEIN PHOSPHATASE 1"/>
    <property type="match status" value="1"/>
</dbReference>
<evidence type="ECO:0000256" key="1">
    <source>
        <dbReference type="SAM" id="SignalP"/>
    </source>
</evidence>
<keyword evidence="1" id="KW-0732">Signal</keyword>
<evidence type="ECO:0000259" key="2">
    <source>
        <dbReference type="Pfam" id="PF00149"/>
    </source>
</evidence>
<dbReference type="AlphaFoldDB" id="A0A1J1GUM7"/>
<evidence type="ECO:0000313" key="4">
    <source>
        <dbReference type="Proteomes" id="UP000220797"/>
    </source>
</evidence>
<dbReference type="SUPFAM" id="SSF56300">
    <property type="entry name" value="Metallo-dependent phosphatases"/>
    <property type="match status" value="1"/>
</dbReference>
<dbReference type="InterPro" id="IPR029052">
    <property type="entry name" value="Metallo-depent_PP-like"/>
</dbReference>
<dbReference type="PANTHER" id="PTHR46546:SF4">
    <property type="entry name" value="SHEWANELLA-LIKE PROTEIN PHOSPHATASE 1"/>
    <property type="match status" value="1"/>
</dbReference>
<dbReference type="OMA" id="GPTLNRY"/>
<name>A0A1J1GUM7_PLAGA</name>
<dbReference type="GeneID" id="39731693"/>